<accession>A0AAW0UKN2</accession>
<proteinExistence type="predicted"/>
<feature type="region of interest" description="Disordered" evidence="1">
    <location>
        <begin position="50"/>
        <end position="105"/>
    </location>
</feature>
<reference evidence="2 3" key="1">
    <citation type="submission" date="2023-03" db="EMBL/GenBank/DDBJ databases">
        <title>High-quality genome of Scylla paramamosain provides insights in environmental adaptation.</title>
        <authorList>
            <person name="Zhang L."/>
        </authorList>
    </citation>
    <scope>NUCLEOTIDE SEQUENCE [LARGE SCALE GENOMIC DNA]</scope>
    <source>
        <strain evidence="2">LZ_2023a</strain>
        <tissue evidence="2">Muscle</tissue>
    </source>
</reference>
<evidence type="ECO:0000313" key="3">
    <source>
        <dbReference type="Proteomes" id="UP001487740"/>
    </source>
</evidence>
<comment type="caution">
    <text evidence="2">The sequence shown here is derived from an EMBL/GenBank/DDBJ whole genome shotgun (WGS) entry which is preliminary data.</text>
</comment>
<feature type="compositionally biased region" description="Basic residues" evidence="1">
    <location>
        <begin position="78"/>
        <end position="92"/>
    </location>
</feature>
<feature type="compositionally biased region" description="Polar residues" evidence="1">
    <location>
        <begin position="64"/>
        <end position="75"/>
    </location>
</feature>
<evidence type="ECO:0000313" key="2">
    <source>
        <dbReference type="EMBL" id="KAK8398762.1"/>
    </source>
</evidence>
<evidence type="ECO:0000256" key="1">
    <source>
        <dbReference type="SAM" id="MobiDB-lite"/>
    </source>
</evidence>
<feature type="compositionally biased region" description="Polar residues" evidence="1">
    <location>
        <begin position="94"/>
        <end position="105"/>
    </location>
</feature>
<gene>
    <name evidence="2" type="ORF">O3P69_004096</name>
</gene>
<dbReference type="Proteomes" id="UP001487740">
    <property type="component" value="Unassembled WGS sequence"/>
</dbReference>
<sequence>MSSRHKARFSWTCQCRHFHTRGGELADYTTRNYASSPALVARLTATLLGGQAGDNPRARVGAGSHSTRPPQSRLTLHTGRRAPTKHLSRHHLAATSTSHTPLTLGQAKQSSARSTVAPARPSLLPYTTISGPSPVPPFTLALHQPQLGAKCQLLLPRLSSCHPPQPPPHAQPSRRPSLSPPPVYLHRHLHSIQNFGPELSGCPPPFLLIPVSSPSPPNHL</sequence>
<dbReference type="AlphaFoldDB" id="A0AAW0UKN2"/>
<name>A0AAW0UKN2_SCYPA</name>
<dbReference type="EMBL" id="JARAKH010000012">
    <property type="protein sequence ID" value="KAK8398762.1"/>
    <property type="molecule type" value="Genomic_DNA"/>
</dbReference>
<protein>
    <submittedName>
        <fullName evidence="2">Uncharacterized protein</fullName>
    </submittedName>
</protein>
<feature type="region of interest" description="Disordered" evidence="1">
    <location>
        <begin position="158"/>
        <end position="184"/>
    </location>
</feature>
<keyword evidence="3" id="KW-1185">Reference proteome</keyword>
<organism evidence="2 3">
    <name type="scientific">Scylla paramamosain</name>
    <name type="common">Mud crab</name>
    <dbReference type="NCBI Taxonomy" id="85552"/>
    <lineage>
        <taxon>Eukaryota</taxon>
        <taxon>Metazoa</taxon>
        <taxon>Ecdysozoa</taxon>
        <taxon>Arthropoda</taxon>
        <taxon>Crustacea</taxon>
        <taxon>Multicrustacea</taxon>
        <taxon>Malacostraca</taxon>
        <taxon>Eumalacostraca</taxon>
        <taxon>Eucarida</taxon>
        <taxon>Decapoda</taxon>
        <taxon>Pleocyemata</taxon>
        <taxon>Brachyura</taxon>
        <taxon>Eubrachyura</taxon>
        <taxon>Portunoidea</taxon>
        <taxon>Portunidae</taxon>
        <taxon>Portuninae</taxon>
        <taxon>Scylla</taxon>
    </lineage>
</organism>